<dbReference type="InterPro" id="IPR004843">
    <property type="entry name" value="Calcineurin-like_PHP"/>
</dbReference>
<dbReference type="CDD" id="cd00840">
    <property type="entry name" value="MPP_Mre11_N"/>
    <property type="match status" value="1"/>
</dbReference>
<evidence type="ECO:0000256" key="1">
    <source>
        <dbReference type="ARBA" id="ARBA00022801"/>
    </source>
</evidence>
<gene>
    <name evidence="3" type="ORF">EJC49_22740</name>
</gene>
<dbReference type="SUPFAM" id="SSF56300">
    <property type="entry name" value="Metallo-dependent phosphatases"/>
    <property type="match status" value="1"/>
</dbReference>
<organism evidence="3 4">
    <name type="scientific">Aquibium carbonis</name>
    <dbReference type="NCBI Taxonomy" id="2495581"/>
    <lineage>
        <taxon>Bacteria</taxon>
        <taxon>Pseudomonadati</taxon>
        <taxon>Pseudomonadota</taxon>
        <taxon>Alphaproteobacteria</taxon>
        <taxon>Hyphomicrobiales</taxon>
        <taxon>Phyllobacteriaceae</taxon>
        <taxon>Aquibium</taxon>
    </lineage>
</organism>
<dbReference type="RefSeq" id="WP_126702221.1">
    <property type="nucleotide sequence ID" value="NZ_RWKW01000107.1"/>
</dbReference>
<dbReference type="InterPro" id="IPR029052">
    <property type="entry name" value="Metallo-depent_PP-like"/>
</dbReference>
<evidence type="ECO:0000313" key="3">
    <source>
        <dbReference type="EMBL" id="RST83127.1"/>
    </source>
</evidence>
<dbReference type="Gene3D" id="3.60.21.10">
    <property type="match status" value="1"/>
</dbReference>
<dbReference type="Pfam" id="PF00149">
    <property type="entry name" value="Metallophos"/>
    <property type="match status" value="1"/>
</dbReference>
<dbReference type="PIRSF" id="PIRSF033091">
    <property type="entry name" value="Pesterase_YhaO"/>
    <property type="match status" value="1"/>
</dbReference>
<dbReference type="Proteomes" id="UP000278398">
    <property type="component" value="Unassembled WGS sequence"/>
</dbReference>
<keyword evidence="3" id="KW-0269">Exonuclease</keyword>
<reference evidence="3 4" key="1">
    <citation type="submission" date="2018-12" db="EMBL/GenBank/DDBJ databases">
        <title>Mesorhizobium carbonis sp. nov., isolated from coal mine water.</title>
        <authorList>
            <person name="Xin W."/>
            <person name="Xu Z."/>
            <person name="Xiang F."/>
            <person name="Zhang J."/>
            <person name="Xi L."/>
            <person name="Liu J."/>
        </authorList>
    </citation>
    <scope>NUCLEOTIDE SEQUENCE [LARGE SCALE GENOMIC DNA]</scope>
    <source>
        <strain evidence="3 4">B2.3</strain>
    </source>
</reference>
<accession>A0A3R9Y385</accession>
<dbReference type="InterPro" id="IPR050535">
    <property type="entry name" value="DNA_Repair-Maintenance_Comp"/>
</dbReference>
<dbReference type="OrthoDB" id="9773856at2"/>
<keyword evidence="3" id="KW-0540">Nuclease</keyword>
<feature type="domain" description="Calcineurin-like phosphoesterase" evidence="2">
    <location>
        <begin position="3"/>
        <end position="199"/>
    </location>
</feature>
<keyword evidence="4" id="KW-1185">Reference proteome</keyword>
<proteinExistence type="predicted"/>
<dbReference type="GO" id="GO:0004527">
    <property type="term" value="F:exonuclease activity"/>
    <property type="evidence" value="ECO:0007669"/>
    <property type="project" value="UniProtKB-KW"/>
</dbReference>
<protein>
    <submittedName>
        <fullName evidence="3">DNA repair exonuclease</fullName>
    </submittedName>
</protein>
<dbReference type="EMBL" id="RWKW01000107">
    <property type="protein sequence ID" value="RST83127.1"/>
    <property type="molecule type" value="Genomic_DNA"/>
</dbReference>
<dbReference type="PANTHER" id="PTHR30337:SF7">
    <property type="entry name" value="PHOSPHOESTERASE"/>
    <property type="match status" value="1"/>
</dbReference>
<dbReference type="AlphaFoldDB" id="A0A3R9Y385"/>
<evidence type="ECO:0000259" key="2">
    <source>
        <dbReference type="Pfam" id="PF00149"/>
    </source>
</evidence>
<dbReference type="InterPro" id="IPR041796">
    <property type="entry name" value="Mre11_N"/>
</dbReference>
<evidence type="ECO:0000313" key="4">
    <source>
        <dbReference type="Proteomes" id="UP000278398"/>
    </source>
</evidence>
<sequence>MPFRFVHTADLHLDSPLRSLAMRNSDLAELIGDATRQALIAIVDLCIDEQVDALIIAGDLYDGDQTSMKTARFLAGQMQRLHEAGIETFIIRGNHDALSRITQELILPPTVTVFGDRTHAVDLVNGDLALSIHGLSFAKPHAPESLLDKYRRPAPDTVNIGIMHTSLAGAPGHDHYAPCKASDLHGWGFDYWALGHVHVRAQHAGDRVVIMPGMPQGRDINEAGEKTVTLVTVKDDRSLTVEERATSIAQFERIAVDLSSAATWRGAAELIEEGIGIARDRTRSGHLVGRLRLTGATPLAWQLRRDRDLLLAETEQRAEGLGKTWIEKIEIAITAPDGTSVVSAIADPVLELGELMRSDIVHQHGVREAVRDLVKELRDDLPPEARGFSGDDEAAFEALIDQLLTEGSEDMLARLKPESSEIS</sequence>
<comment type="caution">
    <text evidence="3">The sequence shown here is derived from an EMBL/GenBank/DDBJ whole genome shotgun (WGS) entry which is preliminary data.</text>
</comment>
<name>A0A3R9Y385_9HYPH</name>
<dbReference type="PANTHER" id="PTHR30337">
    <property type="entry name" value="COMPONENT OF ATP-DEPENDENT DSDNA EXONUCLEASE"/>
    <property type="match status" value="1"/>
</dbReference>
<keyword evidence="1" id="KW-0378">Hydrolase</keyword>
<dbReference type="InterPro" id="IPR014576">
    <property type="entry name" value="Pesterase_YhaO"/>
</dbReference>